<dbReference type="InterPro" id="IPR018891">
    <property type="entry name" value="AIPR_C"/>
</dbReference>
<dbReference type="EMBL" id="FZNO01000058">
    <property type="protein sequence ID" value="SNR99151.1"/>
    <property type="molecule type" value="Genomic_DNA"/>
</dbReference>
<sequence length="569" mass="63486">MPSNDVVLLADMLERDRQLYDALGEDHDTYFTARQYLRNYAPTHDDLTAGLVDGRHDGGLDAVYMFANSLCVRDDMPLSALGRGAQLDLFLMQVKNSKGFGEDAINQLLVNLPKLLDFGRDEQALSKTFNGRVLEITRRFLSAYRALEMPSLRVFICFASLKAEHLHPGTVEKAAELNTVVRSCFGGAAVSVDFLDAAAVADMAREKPVTTRHLALAENPISTSKAGGYVAVVKLEDYEAFITDDEGKLDASLFEANVRDYEGDTAVNRSIQDTLAHPDSDVDFWWLNNGVTIVANKVQPAGKLLELDAPQIVNGLQTSNEVHKRRKTSGERQLGDDRSVLVKVIQAEDDSVRDRIIRATNSQTSFGPSALRATDKVQRQIEEYLAGKGLFYERRRRHYYNQGKPVESLVSIDQMGQAVLSVMAQVPHIARGQVSRVFEGDIYDLLFAPSHPIQMYASCVNIVRETQVFLNSARHTRAQAEDFLYHLSMLTAMALLRKHRPSAIDLAKIEELKPERSLQAELLQGIQNEYARVGRFTGEVMLDRMAKDPAITEAVLNFGRTYLGTTRKS</sequence>
<protein>
    <submittedName>
        <fullName evidence="2">AIPR protein</fullName>
    </submittedName>
</protein>
<evidence type="ECO:0000313" key="2">
    <source>
        <dbReference type="EMBL" id="SNR99151.1"/>
    </source>
</evidence>
<dbReference type="Proteomes" id="UP000198403">
    <property type="component" value="Unassembled WGS sequence"/>
</dbReference>
<dbReference type="AlphaFoldDB" id="A0A239AUY6"/>
<proteinExistence type="predicted"/>
<name>A0A239AUY6_9ACTN</name>
<dbReference type="RefSeq" id="WP_089339065.1">
    <property type="nucleotide sequence ID" value="NZ_FZNO01000058.1"/>
</dbReference>
<dbReference type="Pfam" id="PF10592">
    <property type="entry name" value="AIPR"/>
    <property type="match status" value="1"/>
</dbReference>
<organism evidence="2 3">
    <name type="scientific">Blastococcus mobilis</name>
    <dbReference type="NCBI Taxonomy" id="1938746"/>
    <lineage>
        <taxon>Bacteria</taxon>
        <taxon>Bacillati</taxon>
        <taxon>Actinomycetota</taxon>
        <taxon>Actinomycetes</taxon>
        <taxon>Geodermatophilales</taxon>
        <taxon>Geodermatophilaceae</taxon>
        <taxon>Blastococcus</taxon>
    </lineage>
</organism>
<evidence type="ECO:0000259" key="1">
    <source>
        <dbReference type="Pfam" id="PF10592"/>
    </source>
</evidence>
<keyword evidence="3" id="KW-1185">Reference proteome</keyword>
<feature type="domain" description="Abortive phage infection protein C-terminal" evidence="1">
    <location>
        <begin position="254"/>
        <end position="515"/>
    </location>
</feature>
<accession>A0A239AUY6</accession>
<reference evidence="2 3" key="1">
    <citation type="submission" date="2017-06" db="EMBL/GenBank/DDBJ databases">
        <authorList>
            <person name="Kim H.J."/>
            <person name="Triplett B.A."/>
        </authorList>
    </citation>
    <scope>NUCLEOTIDE SEQUENCE [LARGE SCALE GENOMIC DNA]</scope>
    <source>
        <strain evidence="2 3">DSM 44272</strain>
    </source>
</reference>
<gene>
    <name evidence="2" type="ORF">SAMN06272737_1586</name>
</gene>
<evidence type="ECO:0000313" key="3">
    <source>
        <dbReference type="Proteomes" id="UP000198403"/>
    </source>
</evidence>
<dbReference type="OrthoDB" id="9806213at2"/>